<dbReference type="Proteomes" id="UP000515159">
    <property type="component" value="Chromosome 3"/>
</dbReference>
<dbReference type="Gene3D" id="2.30.30.140">
    <property type="match status" value="8"/>
</dbReference>
<dbReference type="SMART" id="SM00333">
    <property type="entry name" value="TUDOR"/>
    <property type="match status" value="8"/>
</dbReference>
<feature type="domain" description="Tudor" evidence="1">
    <location>
        <begin position="532"/>
        <end position="590"/>
    </location>
</feature>
<dbReference type="KEGG" id="gsh:117356417"/>
<dbReference type="PROSITE" id="PS50304">
    <property type="entry name" value="TUDOR"/>
    <property type="match status" value="8"/>
</dbReference>
<evidence type="ECO:0000313" key="4">
    <source>
        <dbReference type="RefSeq" id="XP_033791474.1"/>
    </source>
</evidence>
<dbReference type="RefSeq" id="XP_033791474.1">
    <property type="nucleotide sequence ID" value="XM_033935583.1"/>
</dbReference>
<evidence type="ECO:0000313" key="2">
    <source>
        <dbReference type="Proteomes" id="UP000515159"/>
    </source>
</evidence>
<dbReference type="CTD" id="100129278"/>
<feature type="domain" description="Tudor" evidence="1">
    <location>
        <begin position="1359"/>
        <end position="1418"/>
    </location>
</feature>
<dbReference type="InterPro" id="IPR047452">
    <property type="entry name" value="Tudor_TDRD15_rpt2"/>
</dbReference>
<dbReference type="OrthoDB" id="9995375at2759"/>
<evidence type="ECO:0000313" key="3">
    <source>
        <dbReference type="RefSeq" id="XP_033791473.1"/>
    </source>
</evidence>
<keyword evidence="2" id="KW-1185">Reference proteome</keyword>
<proteinExistence type="predicted"/>
<dbReference type="PANTHER" id="PTHR22948">
    <property type="entry name" value="TUDOR DOMAIN CONTAINING PROTEIN"/>
    <property type="match status" value="1"/>
</dbReference>
<dbReference type="PANTHER" id="PTHR22948:SF7">
    <property type="entry name" value="TUDOR DOMAIN-CONTAINING PROTEIN 15"/>
    <property type="match status" value="1"/>
</dbReference>
<gene>
    <name evidence="3 4" type="primary">TDRD15</name>
</gene>
<dbReference type="CDD" id="cd20437">
    <property type="entry name" value="Tudor_TDRD15_rpt2"/>
    <property type="match status" value="1"/>
</dbReference>
<feature type="domain" description="Tudor" evidence="1">
    <location>
        <begin position="59"/>
        <end position="117"/>
    </location>
</feature>
<dbReference type="CDD" id="cd20436">
    <property type="entry name" value="Tudor_TDRD15_rpt1"/>
    <property type="match status" value="1"/>
</dbReference>
<dbReference type="InterPro" id="IPR002999">
    <property type="entry name" value="Tudor"/>
</dbReference>
<feature type="domain" description="Tudor" evidence="1">
    <location>
        <begin position="1805"/>
        <end position="1863"/>
    </location>
</feature>
<sequence length="2068" mass="237039">MDFAHFLPKFKNMNLQISYVECHLKEVLVKFQGRYNAESEFDYHILQTEIQCVPKINDNIDVGEFCLVEDKTFGKWHRGRILDKKDDLYKVFFIDNGKVLDVSAIQVASACGDLFQLPPRIVYGIFSNILPLDQTWSLKALNYFSSLPGLQVEGNVADVLPYQTILLEVPKIINHLIELKLGKYVDGDSFRLIVEMSKESPENLNSQMPDLLKQKISRTDTSLKTNKILSRFQLAIDDLQPHLSVGATERVKITAAFSPERFYCQKLAWIQELQNLTSTMSLQYETISKENGLRCESFGTVCAARRKDGQWHRGVIEQLLFGDQVKIWFMDFGNSETVSSNYVYKLEPQFLLVPMMSFPCTLSCLDNQNEEIMNSQLKKLKQALLGKSVFAQIDLFSTEEYVFHVTLHNEDVKIDSEHCLSDQQLPMFSPNGLAKIFKDTEHKMSENHISQPNASGTKELEEDYPAKGCLKIPCRTVEMKIDSVHVAYVEYVLNPSNFWIRTDTYECEFLAMSRNISEAYSTYGINDNILENPKPGLLCCARYTKDSHYYRAVVVEVLDSKITVYFLDFGNTDTVPFYDVKILLPLFCELPALAMCCTLARAFPVEDIWVKSATDFFKMTVFGKEILVHVLAKQNEKYVVDVHLTETSEKSNVVVLMVQAGFAEYWELKPGRRPPDWNLQNFQIDPRISDLKSKDKSTKGKKIVCIGKMVSSMGNARQNNSSEKPIALSEDHTTSHLNWEHTISKRLGLAAVTNSICSFKQHVFKPGTVLDVTCSHIISPGDFWCQLDSKLAELKTLMKEIQIYYSISNEPYQPGQTACVARYLKDGKWYRASILKQVSVKEVEVMFVDYGYKMTVLVADLQAINDKFLLVEGQAFRCSLYNLIEPFHSEPLTWTKEACREFKSFVNNASSGSLKCTIYALALENHKSLWNIVNLATPFVRVDQFLIDHGHAKPGLSTQLASSMCLHSFYYSSFNLKIGSEEEVHITHIYSPGSFFCQLNKNTKILDKLMIKIGKIGNRMKGQKWEDSRLGVCIAKYFEDENFYRALAYPIKSSSYVMVDFVDFGNKQMVEQYELLPIPEDATEVFFTPMQAIKCYLSDLNEKDFPVAVTKWFEENCIGKPLKAVLVSRNTDGQLAVELYDGRLQINTQIKDLLQVHTVDDGKGQNKDNKLVPKLTNDQNIQPVVDCKTTESFFLKAECKNQSNNELNKINDQIIFKNKKQLLPHTQDMLFQPASDSKNEHDSFENIGLNKEMGSHCEVSDWSTALNSSEHEHFMESTAKHCTKELHKNYEQENDITMPKYADLPQPNIQQNSKRKAFISHVNSPFCFYVQLAEDEDLIIQLADELNKITVSAVQNYSELSTGDIVLAEYAHDLALYRAVIKDVKSVNSFDVEFIDYGNSAVVNNSQIYELQRKFLTIPRFAVPCLLNGVNNIKLDGTWSKEITSYFVEKVTGKSVLCEFLQLHNKQWNVNLITNEKILGDELVQYQQSLELKKTGFVSKQSSLTDHTNLEQQESMVHKTSKEEELLKKSESNKINIAQCTGISNEVPYLRLKRGQLEKVQVLSVSVSGDFHVTFPRSTRRSTHLPLLITKAAKRKDNILAAEHVQEGLQCLTKSEKKLEWYRSEVKKVYKDEKNILVFFMDLGITEKVKKSNIRMLSDDIKDIPRQIITCKWIFIENIGKVSFGNIMNTFTSQEIKILFQSYLESICIWKVEVLIDGKLLMQYLNETTFEAQKTLHRKDTLPFQVVPWAELESCKQYYVFATTVINPSHFYLQLRDFLDAMETLCMLLCDLPEPENMPSLPPEFILIGSHCLVKHVVEDQWYRAEISEVSNNSVFLTLLDLGCTLCIPCYNINMLKIIPEDIARVPRLVYCCSLTGVVPEKEKYWTEEAIHFFQDNLNKDHMVFQFKEYSPELCLEVELMNEKTNLADQMIAAGYAVHPKRSTVCLDAGNGTKIDTNDKEFKEIKKRPILRLPKRDCVDSKILSVKKGNPPIFPFSKKLIFGKQLRINGIQLKKETSSHYATGNTKDALIFEEGRETFSVQPDNLKYKDERWSYGTTELRIPKFNNQ</sequence>
<dbReference type="GeneID" id="117356417"/>
<accession>A0A6P8QV30</accession>
<dbReference type="SUPFAM" id="SSF63748">
    <property type="entry name" value="Tudor/PWWP/MBT"/>
    <property type="match status" value="8"/>
</dbReference>
<reference evidence="3 4" key="1">
    <citation type="submission" date="2025-04" db="UniProtKB">
        <authorList>
            <consortium name="RefSeq"/>
        </authorList>
    </citation>
    <scope>IDENTIFICATION</scope>
</reference>
<evidence type="ECO:0000259" key="1">
    <source>
        <dbReference type="PROSITE" id="PS50304"/>
    </source>
</evidence>
<name>A0A6P8QV30_GEOSA</name>
<dbReference type="InterPro" id="IPR047450">
    <property type="entry name" value="Tudor_TDRD15_rpt1"/>
</dbReference>
<dbReference type="Gene3D" id="2.40.50.90">
    <property type="match status" value="6"/>
</dbReference>
<feature type="domain" description="Tudor" evidence="1">
    <location>
        <begin position="812"/>
        <end position="871"/>
    </location>
</feature>
<dbReference type="RefSeq" id="XP_033791473.1">
    <property type="nucleotide sequence ID" value="XM_033935582.1"/>
</dbReference>
<dbReference type="InterPro" id="IPR035437">
    <property type="entry name" value="SNase_OB-fold_sf"/>
</dbReference>
<dbReference type="Pfam" id="PF00567">
    <property type="entry name" value="TUDOR"/>
    <property type="match status" value="8"/>
</dbReference>
<feature type="domain" description="Tudor" evidence="1">
    <location>
        <begin position="1604"/>
        <end position="1664"/>
    </location>
</feature>
<feature type="domain" description="Tudor" evidence="1">
    <location>
        <begin position="295"/>
        <end position="353"/>
    </location>
</feature>
<dbReference type="InterPro" id="IPR050621">
    <property type="entry name" value="Tudor_domain_containing"/>
</dbReference>
<protein>
    <submittedName>
        <fullName evidence="3 4">Tudor domain-containing protein 15</fullName>
    </submittedName>
</protein>
<organism evidence="2 3">
    <name type="scientific">Geotrypetes seraphini</name>
    <name type="common">Gaboon caecilian</name>
    <name type="synonym">Caecilia seraphini</name>
    <dbReference type="NCBI Taxonomy" id="260995"/>
    <lineage>
        <taxon>Eukaryota</taxon>
        <taxon>Metazoa</taxon>
        <taxon>Chordata</taxon>
        <taxon>Craniata</taxon>
        <taxon>Vertebrata</taxon>
        <taxon>Euteleostomi</taxon>
        <taxon>Amphibia</taxon>
        <taxon>Gymnophiona</taxon>
        <taxon>Geotrypetes</taxon>
    </lineage>
</organism>
<feature type="domain" description="Tudor" evidence="1">
    <location>
        <begin position="1026"/>
        <end position="1085"/>
    </location>
</feature>